<dbReference type="Proteomes" id="UP000707352">
    <property type="component" value="Unassembled WGS sequence"/>
</dbReference>
<dbReference type="Gene3D" id="1.10.10.10">
    <property type="entry name" value="Winged helix-like DNA-binding domain superfamily/Winged helix DNA-binding domain"/>
    <property type="match status" value="1"/>
</dbReference>
<dbReference type="InterPro" id="IPR036390">
    <property type="entry name" value="WH_DNA-bd_sf"/>
</dbReference>
<feature type="domain" description="HTH lysR-type" evidence="5">
    <location>
        <begin position="1"/>
        <end position="58"/>
    </location>
</feature>
<dbReference type="PROSITE" id="PS50931">
    <property type="entry name" value="HTH_LYSR"/>
    <property type="match status" value="1"/>
</dbReference>
<dbReference type="SUPFAM" id="SSF46785">
    <property type="entry name" value="Winged helix' DNA-binding domain"/>
    <property type="match status" value="1"/>
</dbReference>
<dbReference type="InterPro" id="IPR036388">
    <property type="entry name" value="WH-like_DNA-bd_sf"/>
</dbReference>
<evidence type="ECO:0000313" key="7">
    <source>
        <dbReference type="Proteomes" id="UP000707352"/>
    </source>
</evidence>
<dbReference type="PRINTS" id="PR00039">
    <property type="entry name" value="HTHLYSR"/>
</dbReference>
<dbReference type="InterPro" id="IPR000847">
    <property type="entry name" value="LysR_HTH_N"/>
</dbReference>
<evidence type="ECO:0000256" key="4">
    <source>
        <dbReference type="ARBA" id="ARBA00023163"/>
    </source>
</evidence>
<dbReference type="Pfam" id="PF03466">
    <property type="entry name" value="LysR_substrate"/>
    <property type="match status" value="1"/>
</dbReference>
<protein>
    <submittedName>
        <fullName evidence="6">LysR family transcriptional regulator</fullName>
    </submittedName>
</protein>
<evidence type="ECO:0000256" key="1">
    <source>
        <dbReference type="ARBA" id="ARBA00009437"/>
    </source>
</evidence>
<keyword evidence="7" id="KW-1185">Reference proteome</keyword>
<dbReference type="CDD" id="cd05466">
    <property type="entry name" value="PBP2_LTTR_substrate"/>
    <property type="match status" value="1"/>
</dbReference>
<dbReference type="EMBL" id="JAATJS010000003">
    <property type="protein sequence ID" value="NIX77030.1"/>
    <property type="molecule type" value="Genomic_DNA"/>
</dbReference>
<dbReference type="Gene3D" id="3.40.190.10">
    <property type="entry name" value="Periplasmic binding protein-like II"/>
    <property type="match status" value="2"/>
</dbReference>
<comment type="similarity">
    <text evidence="1">Belongs to the LysR transcriptional regulatory family.</text>
</comment>
<dbReference type="SUPFAM" id="SSF53850">
    <property type="entry name" value="Periplasmic binding protein-like II"/>
    <property type="match status" value="1"/>
</dbReference>
<gene>
    <name evidence="6" type="ORF">HB375_10450</name>
</gene>
<keyword evidence="2" id="KW-0805">Transcription regulation</keyword>
<accession>A0ABX0VDJ8</accession>
<dbReference type="RefSeq" id="WP_167672922.1">
    <property type="nucleotide sequence ID" value="NZ_JAATJS010000003.1"/>
</dbReference>
<evidence type="ECO:0000259" key="5">
    <source>
        <dbReference type="PROSITE" id="PS50931"/>
    </source>
</evidence>
<proteinExistence type="inferred from homology"/>
<dbReference type="PANTHER" id="PTHR30126:SF2">
    <property type="entry name" value="HTH-TYPE TRANSCRIPTIONAL REGULATOR YJIE"/>
    <property type="match status" value="1"/>
</dbReference>
<organism evidence="6 7">
    <name type="scientific">Microvirga terricola</name>
    <dbReference type="NCBI Taxonomy" id="2719797"/>
    <lineage>
        <taxon>Bacteria</taxon>
        <taxon>Pseudomonadati</taxon>
        <taxon>Pseudomonadota</taxon>
        <taxon>Alphaproteobacteria</taxon>
        <taxon>Hyphomicrobiales</taxon>
        <taxon>Methylobacteriaceae</taxon>
        <taxon>Microvirga</taxon>
    </lineage>
</organism>
<name>A0ABX0VDJ8_9HYPH</name>
<keyword evidence="4" id="KW-0804">Transcription</keyword>
<keyword evidence="3" id="KW-0238">DNA-binding</keyword>
<sequence length="298" mass="33277">MEIKWLEDFISLANTLSFSRSAEERHVTQSAFSRRIKQLETWVGVTLVDRATFPAHLTPAGQDFLPIAQEVVGTLNRARNEVRGTQGIKANTLSFAALHTLSITFFPRWLHSIEPKFGTLSTRLSADNSSMEAYVNSLTEGESDFLLIYAHPAVPLMIDAARFAYKTLGRESIIPVTAPDAEGRPLHSIEGATAPVRYLAYGPGAFFGHALTNLFEQRPLKRLPVYENTVSEGLKAMAIEGWGLAWIPESILVDDLAAGRLVRAADTSWDLSVEIRLYRYLANERAIVRRFWNALETE</sequence>
<dbReference type="InterPro" id="IPR005119">
    <property type="entry name" value="LysR_subst-bd"/>
</dbReference>
<evidence type="ECO:0000256" key="3">
    <source>
        <dbReference type="ARBA" id="ARBA00023125"/>
    </source>
</evidence>
<evidence type="ECO:0000256" key="2">
    <source>
        <dbReference type="ARBA" id="ARBA00023015"/>
    </source>
</evidence>
<evidence type="ECO:0000313" key="6">
    <source>
        <dbReference type="EMBL" id="NIX77030.1"/>
    </source>
</evidence>
<dbReference type="Pfam" id="PF00126">
    <property type="entry name" value="HTH_1"/>
    <property type="match status" value="1"/>
</dbReference>
<reference evidence="6 7" key="1">
    <citation type="submission" date="2020-03" db="EMBL/GenBank/DDBJ databases">
        <title>The genome sequence of Microvirga sp. c23x22.</title>
        <authorList>
            <person name="Zhang X."/>
        </authorList>
    </citation>
    <scope>NUCLEOTIDE SEQUENCE [LARGE SCALE GENOMIC DNA]</scope>
    <source>
        <strain evidence="7">c23x22</strain>
    </source>
</reference>
<dbReference type="PANTHER" id="PTHR30126">
    <property type="entry name" value="HTH-TYPE TRANSCRIPTIONAL REGULATOR"/>
    <property type="match status" value="1"/>
</dbReference>
<comment type="caution">
    <text evidence="6">The sequence shown here is derived from an EMBL/GenBank/DDBJ whole genome shotgun (WGS) entry which is preliminary data.</text>
</comment>